<feature type="compositionally biased region" description="Basic residues" evidence="1">
    <location>
        <begin position="59"/>
        <end position="72"/>
    </location>
</feature>
<dbReference type="EMBL" id="JYDR01000179">
    <property type="protein sequence ID" value="KRY66166.1"/>
    <property type="molecule type" value="Genomic_DNA"/>
</dbReference>
<organism evidence="2 3">
    <name type="scientific">Trichinella pseudospiralis</name>
    <name type="common">Parasitic roundworm</name>
    <dbReference type="NCBI Taxonomy" id="6337"/>
    <lineage>
        <taxon>Eukaryota</taxon>
        <taxon>Metazoa</taxon>
        <taxon>Ecdysozoa</taxon>
        <taxon>Nematoda</taxon>
        <taxon>Enoplea</taxon>
        <taxon>Dorylaimia</taxon>
        <taxon>Trichinellida</taxon>
        <taxon>Trichinellidae</taxon>
        <taxon>Trichinella</taxon>
    </lineage>
</organism>
<dbReference type="Proteomes" id="UP000054632">
    <property type="component" value="Unassembled WGS sequence"/>
</dbReference>
<evidence type="ECO:0000313" key="2">
    <source>
        <dbReference type="EMBL" id="KRY66166.1"/>
    </source>
</evidence>
<evidence type="ECO:0000256" key="1">
    <source>
        <dbReference type="SAM" id="MobiDB-lite"/>
    </source>
</evidence>
<protein>
    <submittedName>
        <fullName evidence="2">Uncharacterized protein</fullName>
    </submittedName>
</protein>
<comment type="caution">
    <text evidence="2">The sequence shown here is derived from an EMBL/GenBank/DDBJ whole genome shotgun (WGS) entry which is preliminary data.</text>
</comment>
<reference evidence="2 3" key="1">
    <citation type="submission" date="2015-01" db="EMBL/GenBank/DDBJ databases">
        <title>Evolution of Trichinella species and genotypes.</title>
        <authorList>
            <person name="Korhonen P.K."/>
            <person name="Edoardo P."/>
            <person name="Giuseppe L.R."/>
            <person name="Gasser R.B."/>
        </authorList>
    </citation>
    <scope>NUCLEOTIDE SEQUENCE [LARGE SCALE GENOMIC DNA]</scope>
    <source>
        <strain evidence="2">ISS13</strain>
    </source>
</reference>
<evidence type="ECO:0000313" key="3">
    <source>
        <dbReference type="Proteomes" id="UP000054632"/>
    </source>
</evidence>
<feature type="region of interest" description="Disordered" evidence="1">
    <location>
        <begin position="59"/>
        <end position="82"/>
    </location>
</feature>
<gene>
    <name evidence="2" type="ORF">T4A_4073</name>
</gene>
<accession>A0A0V1DXW6</accession>
<proteinExistence type="predicted"/>
<dbReference type="AlphaFoldDB" id="A0A0V1DXW6"/>
<name>A0A0V1DXW6_TRIPS</name>
<sequence length="104" mass="11896">MAPSEESHRPPLETVALGVHRDNESAWEVAEDPRTTESRGHRARRRPWHIEELLAAGTHRRNLHRRRRARSLSKRENGDRNNTQISLDACSVGTCRSLLMGSTH</sequence>